<evidence type="ECO:0000259" key="13">
    <source>
        <dbReference type="PROSITE" id="PS50885"/>
    </source>
</evidence>
<dbReference type="InterPro" id="IPR003594">
    <property type="entry name" value="HATPase_dom"/>
</dbReference>
<evidence type="ECO:0000256" key="10">
    <source>
        <dbReference type="ARBA" id="ARBA00023136"/>
    </source>
</evidence>
<evidence type="ECO:0000256" key="2">
    <source>
        <dbReference type="ARBA" id="ARBA00004370"/>
    </source>
</evidence>
<dbReference type="Gene3D" id="1.10.287.130">
    <property type="match status" value="1"/>
</dbReference>
<evidence type="ECO:0000256" key="4">
    <source>
        <dbReference type="ARBA" id="ARBA00022553"/>
    </source>
</evidence>
<dbReference type="Pfam" id="PF00512">
    <property type="entry name" value="HisKA"/>
    <property type="match status" value="1"/>
</dbReference>
<comment type="catalytic activity">
    <reaction evidence="1">
        <text>ATP + protein L-histidine = ADP + protein N-phospho-L-histidine.</text>
        <dbReference type="EC" id="2.7.13.3"/>
    </reaction>
</comment>
<feature type="domain" description="Histidine kinase" evidence="12">
    <location>
        <begin position="255"/>
        <end position="498"/>
    </location>
</feature>
<evidence type="ECO:0000256" key="8">
    <source>
        <dbReference type="ARBA" id="ARBA00022989"/>
    </source>
</evidence>
<keyword evidence="16" id="KW-1185">Reference proteome</keyword>
<comment type="subcellular location">
    <subcellularLocation>
        <location evidence="2">Membrane</location>
    </subcellularLocation>
</comment>
<dbReference type="Proteomes" id="UP001249076">
    <property type="component" value="Unassembled WGS sequence"/>
</dbReference>
<keyword evidence="4" id="KW-0597">Phosphoprotein</keyword>
<dbReference type="InterPro" id="IPR004358">
    <property type="entry name" value="Sig_transdc_His_kin-like_C"/>
</dbReference>
<dbReference type="PRINTS" id="PR00344">
    <property type="entry name" value="BCTRLSENSOR"/>
</dbReference>
<dbReference type="InterPro" id="IPR003660">
    <property type="entry name" value="HAMP_dom"/>
</dbReference>
<keyword evidence="5 14" id="KW-0808">Transferase</keyword>
<evidence type="ECO:0000313" key="16">
    <source>
        <dbReference type="Proteomes" id="UP001249076"/>
    </source>
</evidence>
<evidence type="ECO:0000313" key="15">
    <source>
        <dbReference type="EMBL" id="MDR6836213.1"/>
    </source>
</evidence>
<dbReference type="SMART" id="SM00388">
    <property type="entry name" value="HisKA"/>
    <property type="match status" value="1"/>
</dbReference>
<protein>
    <recommendedName>
        <fullName evidence="3">histidine kinase</fullName>
        <ecNumber evidence="3">2.7.13.3</ecNumber>
    </recommendedName>
</protein>
<organism evidence="14 17">
    <name type="scientific">Acidovorax delafieldii</name>
    <name type="common">Pseudomonas delafieldii</name>
    <dbReference type="NCBI Taxonomy" id="47920"/>
    <lineage>
        <taxon>Bacteria</taxon>
        <taxon>Pseudomonadati</taxon>
        <taxon>Pseudomonadota</taxon>
        <taxon>Betaproteobacteria</taxon>
        <taxon>Burkholderiales</taxon>
        <taxon>Comamonadaceae</taxon>
        <taxon>Acidovorax</taxon>
    </lineage>
</organism>
<dbReference type="PROSITE" id="PS50885">
    <property type="entry name" value="HAMP"/>
    <property type="match status" value="1"/>
</dbReference>
<evidence type="ECO:0000256" key="7">
    <source>
        <dbReference type="ARBA" id="ARBA00022777"/>
    </source>
</evidence>
<dbReference type="EMBL" id="JAVDTL010000001">
    <property type="protein sequence ID" value="MDR6765776.1"/>
    <property type="molecule type" value="Genomic_DNA"/>
</dbReference>
<dbReference type="AlphaFoldDB" id="A0AAJ2C4T7"/>
<keyword evidence="9" id="KW-0902">Two-component regulatory system</keyword>
<feature type="transmembrane region" description="Helical" evidence="11">
    <location>
        <begin position="171"/>
        <end position="194"/>
    </location>
</feature>
<dbReference type="InterPro" id="IPR003661">
    <property type="entry name" value="HisK_dim/P_dom"/>
</dbReference>
<keyword evidence="7 14" id="KW-0418">Kinase</keyword>
<name>A0AAJ2C4T7_ACIDE</name>
<keyword evidence="6 11" id="KW-0812">Transmembrane</keyword>
<gene>
    <name evidence="14" type="ORF">J2W88_001034</name>
    <name evidence="15" type="ORF">J2W93_001034</name>
</gene>
<evidence type="ECO:0000259" key="12">
    <source>
        <dbReference type="PROSITE" id="PS50109"/>
    </source>
</evidence>
<dbReference type="EMBL" id="JAVDTS010000001">
    <property type="protein sequence ID" value="MDR6836213.1"/>
    <property type="molecule type" value="Genomic_DNA"/>
</dbReference>
<evidence type="ECO:0000313" key="14">
    <source>
        <dbReference type="EMBL" id="MDR6765776.1"/>
    </source>
</evidence>
<dbReference type="InterPro" id="IPR050428">
    <property type="entry name" value="TCS_sensor_his_kinase"/>
</dbReference>
<dbReference type="InterPro" id="IPR036890">
    <property type="entry name" value="HATPase_C_sf"/>
</dbReference>
<reference evidence="14 16" key="1">
    <citation type="submission" date="2023-07" db="EMBL/GenBank/DDBJ databases">
        <title>Sorghum-associated microbial communities from plants grown in Nebraska, USA.</title>
        <authorList>
            <person name="Schachtman D."/>
        </authorList>
    </citation>
    <scope>NUCLEOTIDE SEQUENCE</scope>
    <source>
        <strain evidence="15 16">BE105</strain>
        <strain evidence="14">BE69</strain>
    </source>
</reference>
<evidence type="ECO:0000256" key="3">
    <source>
        <dbReference type="ARBA" id="ARBA00012438"/>
    </source>
</evidence>
<dbReference type="SMART" id="SM00387">
    <property type="entry name" value="HATPase_c"/>
    <property type="match status" value="1"/>
</dbReference>
<dbReference type="InterPro" id="IPR005467">
    <property type="entry name" value="His_kinase_dom"/>
</dbReference>
<evidence type="ECO:0000256" key="6">
    <source>
        <dbReference type="ARBA" id="ARBA00022692"/>
    </source>
</evidence>
<accession>A0AAJ2C4T7</accession>
<dbReference type="Gene3D" id="3.30.565.10">
    <property type="entry name" value="Histidine kinase-like ATPase, C-terminal domain"/>
    <property type="match status" value="1"/>
</dbReference>
<dbReference type="GO" id="GO:0016020">
    <property type="term" value="C:membrane"/>
    <property type="evidence" value="ECO:0007669"/>
    <property type="project" value="UniProtKB-SubCell"/>
</dbReference>
<dbReference type="InterPro" id="IPR036097">
    <property type="entry name" value="HisK_dim/P_sf"/>
</dbReference>
<dbReference type="InterPro" id="IPR013727">
    <property type="entry name" value="2CSK_N"/>
</dbReference>
<proteinExistence type="predicted"/>
<evidence type="ECO:0000256" key="5">
    <source>
        <dbReference type="ARBA" id="ARBA00022679"/>
    </source>
</evidence>
<evidence type="ECO:0000313" key="17">
    <source>
        <dbReference type="Proteomes" id="UP001253458"/>
    </source>
</evidence>
<evidence type="ECO:0000256" key="11">
    <source>
        <dbReference type="SAM" id="Phobius"/>
    </source>
</evidence>
<dbReference type="Pfam" id="PF02518">
    <property type="entry name" value="HATPase_c"/>
    <property type="match status" value="1"/>
</dbReference>
<dbReference type="EC" id="2.7.13.3" evidence="3"/>
<keyword evidence="8 11" id="KW-1133">Transmembrane helix</keyword>
<keyword evidence="10 11" id="KW-0472">Membrane</keyword>
<feature type="domain" description="HAMP" evidence="13">
    <location>
        <begin position="195"/>
        <end position="247"/>
    </location>
</feature>
<dbReference type="PANTHER" id="PTHR45436:SF5">
    <property type="entry name" value="SENSOR HISTIDINE KINASE TRCS"/>
    <property type="match status" value="1"/>
</dbReference>
<dbReference type="PANTHER" id="PTHR45436">
    <property type="entry name" value="SENSOR HISTIDINE KINASE YKOH"/>
    <property type="match status" value="1"/>
</dbReference>
<dbReference type="GO" id="GO:0000155">
    <property type="term" value="F:phosphorelay sensor kinase activity"/>
    <property type="evidence" value="ECO:0007669"/>
    <property type="project" value="InterPro"/>
</dbReference>
<dbReference type="Pfam" id="PF08521">
    <property type="entry name" value="2CSK_N"/>
    <property type="match status" value="1"/>
</dbReference>
<comment type="caution">
    <text evidence="14">The sequence shown here is derived from an EMBL/GenBank/DDBJ whole genome shotgun (WGS) entry which is preliminary data.</text>
</comment>
<dbReference type="PROSITE" id="PS50109">
    <property type="entry name" value="HIS_KIN"/>
    <property type="match status" value="1"/>
</dbReference>
<dbReference type="SUPFAM" id="SSF47384">
    <property type="entry name" value="Homodimeric domain of signal transducing histidine kinase"/>
    <property type="match status" value="1"/>
</dbReference>
<sequence length="498" mass="54095">MLWKKNSSRRPGLRAMTSDLRTRLLLMLVLPLCVLALVGVWLDYRSADEAAGQHDQRLVRLLPALADSVLAPPIHDNDPPLLLLAPPIEDFLRQNAGFAAYSVRDTSGRLLLGEDWVHSGVPTTQAPEFHSVEFGGVTYRVAAQRGRTGAGELVVALADGSDPRQKWAQQLLLRVLLPNLVLLVAAGFAIHWAVRQAFKPLVGLAEAVERRSPRDLSPIDEAASPDEVRPLVHSLNRLFALVNAQAEGQRRFVADAAHQLRTPLAGLQAQVEAWAMMAKAAAPPRASFPDFDRKMPLAHEDRAQGAIVLGVDQIEKLRNATRRTSQLAHQLLALSRADARSLDAQPPQRVDLKDLCESLLENFLDAATGKGLDLGLDVQLVHVTGHGWLLRELLSNLVDNAIKYTPPGGVVTIRCGLRQGRLGPPRPYMEVEDDGPGVPESERTRVLQRFYRVPGAGGEGTGLGLAIADEIARVHRAALTLGTGPQGRGLVVAVVFPL</sequence>
<evidence type="ECO:0000256" key="9">
    <source>
        <dbReference type="ARBA" id="ARBA00023012"/>
    </source>
</evidence>
<dbReference type="CDD" id="cd00082">
    <property type="entry name" value="HisKA"/>
    <property type="match status" value="1"/>
</dbReference>
<dbReference type="Proteomes" id="UP001253458">
    <property type="component" value="Unassembled WGS sequence"/>
</dbReference>
<dbReference type="SUPFAM" id="SSF55874">
    <property type="entry name" value="ATPase domain of HSP90 chaperone/DNA topoisomerase II/histidine kinase"/>
    <property type="match status" value="1"/>
</dbReference>
<evidence type="ECO:0000256" key="1">
    <source>
        <dbReference type="ARBA" id="ARBA00000085"/>
    </source>
</evidence>